<dbReference type="OrthoDB" id="388551at2"/>
<evidence type="ECO:0000313" key="3">
    <source>
        <dbReference type="Proteomes" id="UP000286908"/>
    </source>
</evidence>
<dbReference type="AlphaFoldDB" id="A0A433ZST7"/>
<dbReference type="InterPro" id="IPR036955">
    <property type="entry name" value="AP2/ERF_dom_sf"/>
</dbReference>
<evidence type="ECO:0000313" key="2">
    <source>
        <dbReference type="EMBL" id="RUT65187.1"/>
    </source>
</evidence>
<dbReference type="InterPro" id="IPR003615">
    <property type="entry name" value="HNH_nuc"/>
</dbReference>
<organism evidence="2 3">
    <name type="scientific">Morganella morganii</name>
    <name type="common">Proteus morganii</name>
    <dbReference type="NCBI Taxonomy" id="582"/>
    <lineage>
        <taxon>Bacteria</taxon>
        <taxon>Pseudomonadati</taxon>
        <taxon>Pseudomonadota</taxon>
        <taxon>Gammaproteobacteria</taxon>
        <taxon>Enterobacterales</taxon>
        <taxon>Morganellaceae</taxon>
        <taxon>Morganella</taxon>
    </lineage>
</organism>
<dbReference type="Gene3D" id="3.90.75.20">
    <property type="match status" value="1"/>
</dbReference>
<reference evidence="2 3" key="1">
    <citation type="submission" date="2017-08" db="EMBL/GenBank/DDBJ databases">
        <title>Draft genome sequence of pheromone producing symbiont Morganella morganii, of the female New Zealand grass grub Costelytra giveni.</title>
        <authorList>
            <person name="Laugraud A."/>
            <person name="Young S.D."/>
            <person name="Hurst M.H."/>
        </authorList>
    </citation>
    <scope>NUCLEOTIDE SEQUENCE [LARGE SCALE GENOMIC DNA]</scope>
    <source>
        <strain evidence="2 3">MMsCG</strain>
    </source>
</reference>
<dbReference type="GO" id="GO:0003677">
    <property type="term" value="F:DNA binding"/>
    <property type="evidence" value="ECO:0007669"/>
    <property type="project" value="InterPro"/>
</dbReference>
<dbReference type="InterPro" id="IPR044925">
    <property type="entry name" value="His-Me_finger_sf"/>
</dbReference>
<accession>A0A433ZST7</accession>
<dbReference type="Pfam" id="PF13392">
    <property type="entry name" value="HNH_3"/>
    <property type="match status" value="1"/>
</dbReference>
<dbReference type="SUPFAM" id="SSF54060">
    <property type="entry name" value="His-Me finger endonucleases"/>
    <property type="match status" value="1"/>
</dbReference>
<comment type="caution">
    <text evidence="2">The sequence shown here is derived from an EMBL/GenBank/DDBJ whole genome shotgun (WGS) entry which is preliminary data.</text>
</comment>
<dbReference type="Proteomes" id="UP000286908">
    <property type="component" value="Unassembled WGS sequence"/>
</dbReference>
<sequence>MKTIDIDLLRDIVTYNRETGEFFWRNRPRSLFKSDRSYKIFNTRYAGKKCGALTNGYLAVGFNNSLFYCHRLAWAIHYGYWPDTDIDHINMDKTDNRISNLRLVNRRGNMSNISVTKGNSSGFIGVHWAKRERKWLASITVNKKTQFIGYFECKKDAALAYNEKAAEFNGELASKKIQHNLMQIAAITKADDARNDDLIKGRRRLVSRKKA</sequence>
<dbReference type="GO" id="GO:0003700">
    <property type="term" value="F:DNA-binding transcription factor activity"/>
    <property type="evidence" value="ECO:0007669"/>
    <property type="project" value="InterPro"/>
</dbReference>
<dbReference type="EMBL" id="NRQY01000001">
    <property type="protein sequence ID" value="RUT65187.1"/>
    <property type="molecule type" value="Genomic_DNA"/>
</dbReference>
<gene>
    <name evidence="2" type="ORF">CKG00_01270</name>
</gene>
<feature type="domain" description="HNH nuclease" evidence="1">
    <location>
        <begin position="68"/>
        <end position="110"/>
    </location>
</feature>
<dbReference type="Gene3D" id="3.30.730.10">
    <property type="entry name" value="AP2/ERF domain"/>
    <property type="match status" value="1"/>
</dbReference>
<proteinExistence type="predicted"/>
<name>A0A433ZST7_MORMO</name>
<protein>
    <recommendedName>
        <fullName evidence="1">HNH nuclease domain-containing protein</fullName>
    </recommendedName>
</protein>
<dbReference type="InterPro" id="IPR016177">
    <property type="entry name" value="DNA-bd_dom_sf"/>
</dbReference>
<dbReference type="SUPFAM" id="SSF54171">
    <property type="entry name" value="DNA-binding domain"/>
    <property type="match status" value="1"/>
</dbReference>
<evidence type="ECO:0000259" key="1">
    <source>
        <dbReference type="Pfam" id="PF13392"/>
    </source>
</evidence>